<evidence type="ECO:0000256" key="6">
    <source>
        <dbReference type="ARBA" id="ARBA00023267"/>
    </source>
</evidence>
<dbReference type="Pfam" id="PF02786">
    <property type="entry name" value="CPSase_L_D2"/>
    <property type="match status" value="1"/>
</dbReference>
<dbReference type="GO" id="GO:0005524">
    <property type="term" value="F:ATP binding"/>
    <property type="evidence" value="ECO:0007669"/>
    <property type="project" value="UniProtKB-UniRule"/>
</dbReference>
<evidence type="ECO:0000259" key="10">
    <source>
        <dbReference type="PROSITE" id="PS50968"/>
    </source>
</evidence>
<evidence type="ECO:0000259" key="11">
    <source>
        <dbReference type="PROSITE" id="PS50975"/>
    </source>
</evidence>
<comment type="cofactor">
    <cofactor evidence="1">
        <name>biotin</name>
        <dbReference type="ChEBI" id="CHEBI:57586"/>
    </cofactor>
</comment>
<dbReference type="InterPro" id="IPR005479">
    <property type="entry name" value="CPAse_ATP-bd"/>
</dbReference>
<feature type="region of interest" description="Disordered" evidence="9">
    <location>
        <begin position="553"/>
        <end position="579"/>
    </location>
</feature>
<dbReference type="GO" id="GO:0004075">
    <property type="term" value="F:biotin carboxylase activity"/>
    <property type="evidence" value="ECO:0007669"/>
    <property type="project" value="UniProtKB-EC"/>
</dbReference>
<dbReference type="InterPro" id="IPR011054">
    <property type="entry name" value="Rudment_hybrid_motif"/>
</dbReference>
<organism evidence="13">
    <name type="scientific">Streptomyces iranensis</name>
    <dbReference type="NCBI Taxonomy" id="576784"/>
    <lineage>
        <taxon>Bacteria</taxon>
        <taxon>Bacillati</taxon>
        <taxon>Actinomycetota</taxon>
        <taxon>Actinomycetes</taxon>
        <taxon>Kitasatosporales</taxon>
        <taxon>Streptomycetaceae</taxon>
        <taxon>Streptomyces</taxon>
        <taxon>Streptomyces violaceusniger group</taxon>
    </lineage>
</organism>
<feature type="compositionally biased region" description="Low complexity" evidence="9">
    <location>
        <begin position="569"/>
        <end position="579"/>
    </location>
</feature>
<keyword evidence="6" id="KW-0092">Biotin</keyword>
<evidence type="ECO:0000256" key="9">
    <source>
        <dbReference type="SAM" id="MobiDB-lite"/>
    </source>
</evidence>
<evidence type="ECO:0000256" key="4">
    <source>
        <dbReference type="ARBA" id="ARBA00022741"/>
    </source>
</evidence>
<dbReference type="Gene3D" id="3.30.470.20">
    <property type="entry name" value="ATP-grasp fold, B domain"/>
    <property type="match status" value="1"/>
</dbReference>
<dbReference type="Pfam" id="PF00289">
    <property type="entry name" value="Biotin_carb_N"/>
    <property type="match status" value="2"/>
</dbReference>
<accession>A0A061AB44</accession>
<dbReference type="EMBL" id="LK022848">
    <property type="protein sequence ID" value="CDR17626.1"/>
    <property type="molecule type" value="Genomic_DNA"/>
</dbReference>
<dbReference type="InterPro" id="IPR001882">
    <property type="entry name" value="Biotin_BS"/>
</dbReference>
<dbReference type="AlphaFoldDB" id="A0A061AB44"/>
<dbReference type="SUPFAM" id="SSF51246">
    <property type="entry name" value="Rudiment single hybrid motif"/>
    <property type="match status" value="1"/>
</dbReference>
<dbReference type="InterPro" id="IPR011764">
    <property type="entry name" value="Biotin_carboxylation_dom"/>
</dbReference>
<dbReference type="PROSITE" id="PS50975">
    <property type="entry name" value="ATP_GRASP"/>
    <property type="match status" value="1"/>
</dbReference>
<feature type="domain" description="Biotin carboxylation" evidence="12">
    <location>
        <begin position="64"/>
        <end position="507"/>
    </location>
</feature>
<evidence type="ECO:0000259" key="12">
    <source>
        <dbReference type="PROSITE" id="PS50979"/>
    </source>
</evidence>
<evidence type="ECO:0000256" key="3">
    <source>
        <dbReference type="ARBA" id="ARBA00022598"/>
    </source>
</evidence>
<dbReference type="GO" id="GO:0046872">
    <property type="term" value="F:metal ion binding"/>
    <property type="evidence" value="ECO:0007669"/>
    <property type="project" value="InterPro"/>
</dbReference>
<sequence>MLTKVLIANRGEIAVRVARACRDAGIASVAVYADPDRDACHVRAADEAYALGGDTPAASYLDQAKVLALIANRGEIAVRVARACRDAGIASVAVYADPDRDACHVRAADEAYALGGDTPAASYLDQAKVLAAAAESGADAVHPGYGFLSENAEFAQAVLDAGLTWIGPPPHAIRDLGDKVAARHIAQRAGAPLVAGTPDPVSGAEEVLAFAGQHGLPIAIKAAFGGGGRGLKVARTMEEVPELYDSAVREAVAAFGRGECFVERYLDKPRHVETQCLADTHGNVVVVSTRDCSLQRRHQKLVEEAPAPFLTEDQNAQLYAASKAILKEAGYVGAGTVEFLVGNDGTISFLEVNTRLQVEHPVTEEVTGIDLVREMFRIADGEAIGYDDPPMRGHSFEFRINGEDPGRNFLPAPGTVTSFVPPTGPGVRLDAGVESGSVIGPAWDSLLAKLIVTGATRTQALQRAARALAEFQVEGMATAIPFHQAVVTDPAFTSEPFTIHTRWIETEFNNTIAPFTPTGADEAEEPTGRETVVVEVGGKRLEVSLPASLGVATAPAGGSKKPKRKAVKKSGSAASGDALASPMQGTIVKVAVGEGDTVAEGDLVVVLEAMKMEQPINAHRAGTVKGLAAEVGASLTSGAVICEIKD</sequence>
<dbReference type="InterPro" id="IPR011053">
    <property type="entry name" value="Single_hybrid_motif"/>
</dbReference>
<keyword evidence="3" id="KW-0436">Ligase</keyword>
<dbReference type="EC" id="6.3.4.14" evidence="2"/>
<dbReference type="SUPFAM" id="SSF52440">
    <property type="entry name" value="PreATP-grasp domain"/>
    <property type="match status" value="2"/>
</dbReference>
<dbReference type="SUPFAM" id="SSF51230">
    <property type="entry name" value="Single hybrid motif"/>
    <property type="match status" value="1"/>
</dbReference>
<gene>
    <name evidence="13" type="ORF">SIRAN9607</name>
</gene>
<evidence type="ECO:0000313" key="13">
    <source>
        <dbReference type="EMBL" id="CDR17626.1"/>
    </source>
</evidence>
<dbReference type="FunFam" id="3.40.50.20:FF:000010">
    <property type="entry name" value="Propionyl-CoA carboxylase subunit alpha"/>
    <property type="match status" value="1"/>
</dbReference>
<name>A0A061AB44_9ACTN</name>
<feature type="domain" description="Lipoyl-binding" evidence="10">
    <location>
        <begin position="567"/>
        <end position="645"/>
    </location>
</feature>
<reference evidence="13" key="1">
    <citation type="submission" date="2014-05" db="EMBL/GenBank/DDBJ databases">
        <authorList>
            <person name="Horn Fabian"/>
        </authorList>
    </citation>
    <scope>NUCLEOTIDE SEQUENCE</scope>
</reference>
<dbReference type="InterPro" id="IPR000089">
    <property type="entry name" value="Biotin_lipoyl"/>
</dbReference>
<evidence type="ECO:0000256" key="1">
    <source>
        <dbReference type="ARBA" id="ARBA00001953"/>
    </source>
</evidence>
<keyword evidence="4 8" id="KW-0547">Nucleotide-binding</keyword>
<dbReference type="SUPFAM" id="SSF56059">
    <property type="entry name" value="Glutathione synthetase ATP-binding domain-like"/>
    <property type="match status" value="1"/>
</dbReference>
<dbReference type="PROSITE" id="PS00188">
    <property type="entry name" value="BIOTIN"/>
    <property type="match status" value="1"/>
</dbReference>
<dbReference type="Gene3D" id="2.40.50.100">
    <property type="match status" value="1"/>
</dbReference>
<dbReference type="PROSITE" id="PS00867">
    <property type="entry name" value="CPSASE_2"/>
    <property type="match status" value="1"/>
</dbReference>
<dbReference type="InterPro" id="IPR005481">
    <property type="entry name" value="BC-like_N"/>
</dbReference>
<dbReference type="Pfam" id="PF02785">
    <property type="entry name" value="Biotin_carb_C"/>
    <property type="match status" value="1"/>
</dbReference>
<comment type="catalytic activity">
    <reaction evidence="7">
        <text>N(6)-biotinyl-L-lysyl-[protein] + hydrogencarbonate + ATP = N(6)-carboxybiotinyl-L-lysyl-[protein] + ADP + phosphate + H(+)</text>
        <dbReference type="Rhea" id="RHEA:13501"/>
        <dbReference type="Rhea" id="RHEA-COMP:10505"/>
        <dbReference type="Rhea" id="RHEA-COMP:10506"/>
        <dbReference type="ChEBI" id="CHEBI:15378"/>
        <dbReference type="ChEBI" id="CHEBI:17544"/>
        <dbReference type="ChEBI" id="CHEBI:30616"/>
        <dbReference type="ChEBI" id="CHEBI:43474"/>
        <dbReference type="ChEBI" id="CHEBI:83144"/>
        <dbReference type="ChEBI" id="CHEBI:83145"/>
        <dbReference type="ChEBI" id="CHEBI:456216"/>
        <dbReference type="EC" id="6.3.4.14"/>
    </reaction>
    <physiologicalReaction direction="left-to-right" evidence="7">
        <dbReference type="Rhea" id="RHEA:13502"/>
    </physiologicalReaction>
</comment>
<dbReference type="SMART" id="SM00878">
    <property type="entry name" value="Biotin_carb_C"/>
    <property type="match status" value="1"/>
</dbReference>
<evidence type="ECO:0000256" key="5">
    <source>
        <dbReference type="ARBA" id="ARBA00022840"/>
    </source>
</evidence>
<dbReference type="Gene3D" id="3.40.50.20">
    <property type="match status" value="1"/>
</dbReference>
<dbReference type="InterPro" id="IPR011761">
    <property type="entry name" value="ATP-grasp"/>
</dbReference>
<dbReference type="InterPro" id="IPR005482">
    <property type="entry name" value="Biotin_COase_C"/>
</dbReference>
<evidence type="ECO:0000256" key="7">
    <source>
        <dbReference type="ARBA" id="ARBA00048501"/>
    </source>
</evidence>
<evidence type="ECO:0000256" key="8">
    <source>
        <dbReference type="PROSITE-ProRule" id="PRU00409"/>
    </source>
</evidence>
<dbReference type="PANTHER" id="PTHR18866">
    <property type="entry name" value="CARBOXYLASE:PYRUVATE/ACETYL-COA/PROPIONYL-COA CARBOXYLASE"/>
    <property type="match status" value="1"/>
</dbReference>
<dbReference type="PROSITE" id="PS50968">
    <property type="entry name" value="BIOTINYL_LIPOYL"/>
    <property type="match status" value="1"/>
</dbReference>
<dbReference type="FunFam" id="2.40.50.100:FF:000003">
    <property type="entry name" value="Acetyl-CoA carboxylase biotin carboxyl carrier protein"/>
    <property type="match status" value="1"/>
</dbReference>
<dbReference type="PROSITE" id="PS50979">
    <property type="entry name" value="BC"/>
    <property type="match status" value="1"/>
</dbReference>
<dbReference type="CDD" id="cd06850">
    <property type="entry name" value="biotinyl_domain"/>
    <property type="match status" value="1"/>
</dbReference>
<dbReference type="HOGENOM" id="CLU_000395_3_1_11"/>
<dbReference type="InterPro" id="IPR050856">
    <property type="entry name" value="Biotin_carboxylase_complex"/>
</dbReference>
<dbReference type="PANTHER" id="PTHR18866:SF33">
    <property type="entry name" value="METHYLCROTONOYL-COA CARBOXYLASE SUBUNIT ALPHA, MITOCHONDRIAL-RELATED"/>
    <property type="match status" value="1"/>
</dbReference>
<protein>
    <recommendedName>
        <fullName evidence="2">biotin carboxylase</fullName>
        <ecNumber evidence="2">6.3.4.14</ecNumber>
    </recommendedName>
</protein>
<evidence type="ECO:0000256" key="2">
    <source>
        <dbReference type="ARBA" id="ARBA00013263"/>
    </source>
</evidence>
<dbReference type="Pfam" id="PF00364">
    <property type="entry name" value="Biotin_lipoyl"/>
    <property type="match status" value="1"/>
</dbReference>
<dbReference type="InterPro" id="IPR016185">
    <property type="entry name" value="PreATP-grasp_dom_sf"/>
</dbReference>
<feature type="domain" description="ATP-grasp" evidence="11">
    <location>
        <begin position="183"/>
        <end position="380"/>
    </location>
</feature>
<proteinExistence type="predicted"/>
<keyword evidence="5 8" id="KW-0067">ATP-binding</keyword>